<dbReference type="NCBIfam" id="NF040563">
    <property type="entry name" value="guided_IscB"/>
    <property type="match status" value="1"/>
</dbReference>
<evidence type="ECO:0000313" key="2">
    <source>
        <dbReference type="EMBL" id="MBA2946252.1"/>
    </source>
</evidence>
<dbReference type="SMART" id="SM00507">
    <property type="entry name" value="HNHc"/>
    <property type="match status" value="1"/>
</dbReference>
<accession>A0A7W0DJI8</accession>
<sequence length="462" mass="51906">MPVLDRHGVPLMPCHPARARELLTKGRAVVVRHTPFAIRLRDRDAERSAVPGVAVRIDPGSKGTGIAVTADSEAANDEYGAGRQVRRGLMAIELQHRGAQIHKAMQQRANYRRARRSRNLRYRSPRFDNRTRPAGWLAPTLQHRVDTVVSTVRRLTGYLPVTEIHIERVCFDTHAMSEGVDRLEGVRYQQGTLAGYEVRRYLLEKWGRACAYCGAQGVALQVEHIESKARGGSDRISNLTLACGPCNQTKGARPVAEFLSRRPHVLERILRQVKAPLRDAAAVNTTRWRIADQLQSIGLPVYTWSGGRTQYNRMTQCLAKSHTLDALAVGYIEDDRSIVRYPKTVLVAAAMGRGSYSRTRPDRNGFPRLRLPRSKQYFGYSTGDLVQAVIPTGMHAGVKVGRIAVRATGRFNIRCAQGVIQGIHYRHMRLLQRAEGYGYTTREEEGVRLEDECQRHADHPND</sequence>
<dbReference type="GO" id="GO:0003676">
    <property type="term" value="F:nucleic acid binding"/>
    <property type="evidence" value="ECO:0007669"/>
    <property type="project" value="InterPro"/>
</dbReference>
<keyword evidence="2" id="KW-0255">Endonuclease</keyword>
<dbReference type="CDD" id="cd00085">
    <property type="entry name" value="HNHc"/>
    <property type="match status" value="1"/>
</dbReference>
<gene>
    <name evidence="2" type="ORF">H1D24_10590</name>
</gene>
<dbReference type="EMBL" id="JACEHE010000005">
    <property type="protein sequence ID" value="MBA2946252.1"/>
    <property type="molecule type" value="Genomic_DNA"/>
</dbReference>
<organism evidence="2 3">
    <name type="scientific">Streptomyces himalayensis subsp. himalayensis</name>
    <dbReference type="NCBI Taxonomy" id="2756131"/>
    <lineage>
        <taxon>Bacteria</taxon>
        <taxon>Bacillati</taxon>
        <taxon>Actinomycetota</taxon>
        <taxon>Actinomycetes</taxon>
        <taxon>Kitasatosporales</taxon>
        <taxon>Streptomycetaceae</taxon>
        <taxon>Streptomyces</taxon>
        <taxon>Streptomyces himalayensis</taxon>
    </lineage>
</organism>
<reference evidence="2 3" key="1">
    <citation type="submission" date="2020-07" db="EMBL/GenBank/DDBJ databases">
        <title>Streptomyces isolated from Indian soil.</title>
        <authorList>
            <person name="Mandal S."/>
            <person name="Maiti P.K."/>
        </authorList>
    </citation>
    <scope>NUCLEOTIDE SEQUENCE [LARGE SCALE GENOMIC DNA]</scope>
    <source>
        <strain evidence="2 3">PSKA28</strain>
    </source>
</reference>
<dbReference type="InterPro" id="IPR002711">
    <property type="entry name" value="HNH"/>
</dbReference>
<dbReference type="AlphaFoldDB" id="A0A7W0DJI8"/>
<proteinExistence type="predicted"/>
<dbReference type="GO" id="GO:0008270">
    <property type="term" value="F:zinc ion binding"/>
    <property type="evidence" value="ECO:0007669"/>
    <property type="project" value="InterPro"/>
</dbReference>
<evidence type="ECO:0000259" key="1">
    <source>
        <dbReference type="SMART" id="SM00507"/>
    </source>
</evidence>
<protein>
    <submittedName>
        <fullName evidence="2">HNH endonuclease</fullName>
    </submittedName>
</protein>
<feature type="domain" description="HNH nuclease" evidence="1">
    <location>
        <begin position="197"/>
        <end position="248"/>
    </location>
</feature>
<evidence type="ECO:0000313" key="3">
    <source>
        <dbReference type="Proteomes" id="UP000545761"/>
    </source>
</evidence>
<keyword evidence="2" id="KW-0378">Hydrolase</keyword>
<dbReference type="Gene3D" id="1.10.30.50">
    <property type="match status" value="1"/>
</dbReference>
<dbReference type="Pfam" id="PF14239">
    <property type="entry name" value="RRXRR"/>
    <property type="match status" value="1"/>
</dbReference>
<name>A0A7W0DJI8_9ACTN</name>
<dbReference type="InterPro" id="IPR025938">
    <property type="entry name" value="RRXRR_dom"/>
</dbReference>
<comment type="caution">
    <text evidence="2">The sequence shown here is derived from an EMBL/GenBank/DDBJ whole genome shotgun (WGS) entry which is preliminary data.</text>
</comment>
<keyword evidence="2" id="KW-0540">Nuclease</keyword>
<dbReference type="Proteomes" id="UP000545761">
    <property type="component" value="Unassembled WGS sequence"/>
</dbReference>
<dbReference type="Pfam" id="PF01844">
    <property type="entry name" value="HNH"/>
    <property type="match status" value="1"/>
</dbReference>
<dbReference type="GO" id="GO:0004519">
    <property type="term" value="F:endonuclease activity"/>
    <property type="evidence" value="ECO:0007669"/>
    <property type="project" value="UniProtKB-KW"/>
</dbReference>
<dbReference type="InterPro" id="IPR047693">
    <property type="entry name" value="RNA-guided_IscB-like"/>
</dbReference>
<dbReference type="InterPro" id="IPR003615">
    <property type="entry name" value="HNH_nuc"/>
</dbReference>